<dbReference type="GeneID" id="78335827"/>
<dbReference type="CDD" id="cd17262">
    <property type="entry name" value="RMtype1_S_Aco12261I-TRD2-CR2"/>
    <property type="match status" value="1"/>
</dbReference>
<evidence type="ECO:0000256" key="4">
    <source>
        <dbReference type="SAM" id="Coils"/>
    </source>
</evidence>
<dbReference type="SUPFAM" id="SSF116734">
    <property type="entry name" value="DNA methylase specificity domain"/>
    <property type="match status" value="2"/>
</dbReference>
<protein>
    <submittedName>
        <fullName evidence="6">Restriction modification system DNA specificity domain protein</fullName>
    </submittedName>
</protein>
<dbReference type="GO" id="GO:0009307">
    <property type="term" value="P:DNA restriction-modification system"/>
    <property type="evidence" value="ECO:0007669"/>
    <property type="project" value="UniProtKB-KW"/>
</dbReference>
<reference evidence="6 7" key="1">
    <citation type="journal article" date="2010" name="Stand. Genomic Sci.">
        <title>Complete genome sequence of Acidaminococcus fermentans type strain (VR4).</title>
        <authorList>
            <person name="Chang Y.J."/>
            <person name="Pukall R."/>
            <person name="Saunders E."/>
            <person name="Lapidus A."/>
            <person name="Copeland A."/>
            <person name="Nolan M."/>
            <person name="Glavina Del Rio T."/>
            <person name="Lucas S."/>
            <person name="Chen F."/>
            <person name="Tice H."/>
            <person name="Cheng J.F."/>
            <person name="Han C."/>
            <person name="Detter J.C."/>
            <person name="Bruce D."/>
            <person name="Goodwin L."/>
            <person name="Pitluck S."/>
            <person name="Mikhailova N."/>
            <person name="Liolios K."/>
            <person name="Pati A."/>
            <person name="Ivanova N."/>
            <person name="Mavromatis K."/>
            <person name="Chen A."/>
            <person name="Palaniappan K."/>
            <person name="Land M."/>
            <person name="Hauser L."/>
            <person name="Jeffries C.D."/>
            <person name="Brettin T."/>
            <person name="Rohde M."/>
            <person name="Goker M."/>
            <person name="Bristow J."/>
            <person name="Eisen J.A."/>
            <person name="Markowitz V."/>
            <person name="Hugenholtz P."/>
            <person name="Kyrpides N.C."/>
            <person name="Klenk H.P."/>
        </authorList>
    </citation>
    <scope>NUCLEOTIDE SEQUENCE [LARGE SCALE GENOMIC DNA]</scope>
    <source>
        <strain evidence="7">ATCC 25085 / DSM 20731 / CCUG 9996 / CIP 106432 / VR4</strain>
    </source>
</reference>
<evidence type="ECO:0000313" key="7">
    <source>
        <dbReference type="Proteomes" id="UP000001902"/>
    </source>
</evidence>
<keyword evidence="2" id="KW-0680">Restriction system</keyword>
<dbReference type="Gene3D" id="1.10.287.1120">
    <property type="entry name" value="Bipartite methylase S protein"/>
    <property type="match status" value="1"/>
</dbReference>
<keyword evidence="3" id="KW-0238">DNA-binding</keyword>
<dbReference type="HOGENOM" id="CLU_021095_0_2_9"/>
<feature type="domain" description="Type I restriction modification DNA specificity" evidence="5">
    <location>
        <begin position="16"/>
        <end position="176"/>
    </location>
</feature>
<name>D2RKD4_ACIFV</name>
<dbReference type="RefSeq" id="WP_012938523.1">
    <property type="nucleotide sequence ID" value="NC_013740.1"/>
</dbReference>
<dbReference type="InterPro" id="IPR044946">
    <property type="entry name" value="Restrct_endonuc_typeI_TRD_sf"/>
</dbReference>
<evidence type="ECO:0000259" key="5">
    <source>
        <dbReference type="Pfam" id="PF01420"/>
    </source>
</evidence>
<dbReference type="STRING" id="591001.Acfer_1175"/>
<dbReference type="Gene3D" id="3.90.220.20">
    <property type="entry name" value="DNA methylase specificity domains"/>
    <property type="match status" value="2"/>
</dbReference>
<dbReference type="PANTHER" id="PTHR30408:SF12">
    <property type="entry name" value="TYPE I RESTRICTION ENZYME MJAVIII SPECIFICITY SUBUNIT"/>
    <property type="match status" value="1"/>
</dbReference>
<dbReference type="Proteomes" id="UP000001902">
    <property type="component" value="Chromosome"/>
</dbReference>
<evidence type="ECO:0000256" key="3">
    <source>
        <dbReference type="ARBA" id="ARBA00023125"/>
    </source>
</evidence>
<dbReference type="Pfam" id="PF01420">
    <property type="entry name" value="Methylase_S"/>
    <property type="match status" value="1"/>
</dbReference>
<dbReference type="GO" id="GO:0003677">
    <property type="term" value="F:DNA binding"/>
    <property type="evidence" value="ECO:0007669"/>
    <property type="project" value="UniProtKB-KW"/>
</dbReference>
<proteinExistence type="inferred from homology"/>
<dbReference type="EMBL" id="CP001859">
    <property type="protein sequence ID" value="ADB47536.1"/>
    <property type="molecule type" value="Genomic_DNA"/>
</dbReference>
<evidence type="ECO:0000256" key="2">
    <source>
        <dbReference type="ARBA" id="ARBA00022747"/>
    </source>
</evidence>
<keyword evidence="4" id="KW-0175">Coiled coil</keyword>
<dbReference type="PANTHER" id="PTHR30408">
    <property type="entry name" value="TYPE-1 RESTRICTION ENZYME ECOKI SPECIFICITY PROTEIN"/>
    <property type="match status" value="1"/>
</dbReference>
<dbReference type="InterPro" id="IPR000055">
    <property type="entry name" value="Restrct_endonuc_typeI_TRD"/>
</dbReference>
<dbReference type="OrthoDB" id="9795776at2"/>
<dbReference type="InterPro" id="IPR052021">
    <property type="entry name" value="Type-I_RS_S_subunit"/>
</dbReference>
<gene>
    <name evidence="6" type="ordered locus">Acfer_1175</name>
</gene>
<dbReference type="AlphaFoldDB" id="D2RKD4"/>
<keyword evidence="7" id="KW-1185">Reference proteome</keyword>
<sequence>MALKKKPALRFKGFTDDWEQRKVSDIVGRYDNLRVPVSSNKRVHGTTPYYGANGVQDYVDGYTHDGEYILIAEDGANDLQNYPVHYVNGRIWVNNHAHVLQGKTGIADTKFLSYAFSQIDISSLLVGGGRAKLNAGVLMKLDLLLPEHKEQEKLGNYFSHIDSLITLHQRKYEMLKKIKKSFLEKMFPKNGKRVPELRFSGFTDDWEQRKLGAIFEEYSDKGHPNLSALTIIQGGGTIRRDDSDRNLQYDKKSLANYKKVETGDFIVHLRSFEGGLEKATTSGIISPAYHTFHGEGTDSRFYYCYFRSERFINHDLKPHVYGIRDGRSIDIEGMKTINIPWTKVEEQKAIGNYIDCLDNLITLHQRKLEKLQNLKKALLKKMFI</sequence>
<feature type="coiled-coil region" evidence="4">
    <location>
        <begin position="354"/>
        <end position="381"/>
    </location>
</feature>
<accession>D2RKD4</accession>
<evidence type="ECO:0000256" key="1">
    <source>
        <dbReference type="ARBA" id="ARBA00010923"/>
    </source>
</evidence>
<dbReference type="REBASE" id="23449">
    <property type="entry name" value="Afe20731ORF1176P"/>
</dbReference>
<dbReference type="eggNOG" id="COG0732">
    <property type="taxonomic scope" value="Bacteria"/>
</dbReference>
<organism evidence="6 7">
    <name type="scientific">Acidaminococcus fermentans (strain ATCC 25085 / DSM 20731 / CCUG 9996 / CIP 106432 / VR4)</name>
    <dbReference type="NCBI Taxonomy" id="591001"/>
    <lineage>
        <taxon>Bacteria</taxon>
        <taxon>Bacillati</taxon>
        <taxon>Bacillota</taxon>
        <taxon>Negativicutes</taxon>
        <taxon>Acidaminococcales</taxon>
        <taxon>Acidaminococcaceae</taxon>
        <taxon>Acidaminococcus</taxon>
    </lineage>
</organism>
<evidence type="ECO:0000313" key="6">
    <source>
        <dbReference type="EMBL" id="ADB47536.1"/>
    </source>
</evidence>
<dbReference type="KEGG" id="afn:Acfer_1175"/>
<comment type="similarity">
    <text evidence="1">Belongs to the type-I restriction system S methylase family.</text>
</comment>